<accession>A0A238J1G1</accession>
<reference evidence="2" key="1">
    <citation type="submission" date="2017-05" db="EMBL/GenBank/DDBJ databases">
        <authorList>
            <person name="Rodrigo-Torres L."/>
            <person name="Arahal R. D."/>
            <person name="Lucena T."/>
        </authorList>
    </citation>
    <scope>NUCLEOTIDE SEQUENCE [LARGE SCALE GENOMIC DNA]</scope>
    <source>
        <strain evidence="2">CECT 8489</strain>
    </source>
</reference>
<proteinExistence type="predicted"/>
<dbReference type="RefSeq" id="WP_141138295.1">
    <property type="nucleotide sequence ID" value="NZ_FXXQ01000009.1"/>
</dbReference>
<evidence type="ECO:0000313" key="1">
    <source>
        <dbReference type="EMBL" id="SMX24496.1"/>
    </source>
</evidence>
<keyword evidence="2" id="KW-1185">Reference proteome</keyword>
<protein>
    <submittedName>
        <fullName evidence="1">Uncharacterized protein</fullName>
    </submittedName>
</protein>
<name>A0A238J1G1_9RHOB</name>
<dbReference type="AlphaFoldDB" id="A0A238J1G1"/>
<evidence type="ECO:0000313" key="2">
    <source>
        <dbReference type="Proteomes" id="UP000201838"/>
    </source>
</evidence>
<gene>
    <name evidence="1" type="ORF">BOA8489_02622</name>
</gene>
<organism evidence="1 2">
    <name type="scientific">Boseongicola aestuarii</name>
    <dbReference type="NCBI Taxonomy" id="1470561"/>
    <lineage>
        <taxon>Bacteria</taxon>
        <taxon>Pseudomonadati</taxon>
        <taxon>Pseudomonadota</taxon>
        <taxon>Alphaproteobacteria</taxon>
        <taxon>Rhodobacterales</taxon>
        <taxon>Paracoccaceae</taxon>
        <taxon>Boseongicola</taxon>
    </lineage>
</organism>
<dbReference type="Proteomes" id="UP000201838">
    <property type="component" value="Unassembled WGS sequence"/>
</dbReference>
<dbReference type="EMBL" id="FXXQ01000009">
    <property type="protein sequence ID" value="SMX24496.1"/>
    <property type="molecule type" value="Genomic_DNA"/>
</dbReference>
<sequence>MTFAYLLAALISASTFTVPSSELSEKSALHFRDGRPNHGVLRVASSNVSDQIQTKVVVLKRTRRGDEMEVRYRIEFSRVPRNNKYKMYLLSGYMHSNGLPEVDLSKTFGIGTPSDEGKLSMEFGFILDRGEWTRIKLRSLDGTIEKTVRFTLFK</sequence>